<dbReference type="GO" id="GO:0008395">
    <property type="term" value="F:steroid hydroxylase activity"/>
    <property type="evidence" value="ECO:0007669"/>
    <property type="project" value="TreeGrafter"/>
</dbReference>
<evidence type="ECO:0000256" key="1">
    <source>
        <dbReference type="ARBA" id="ARBA00010617"/>
    </source>
</evidence>
<reference evidence="5 6" key="1">
    <citation type="submission" date="2020-03" db="EMBL/GenBank/DDBJ databases">
        <title>Draft Genome Sequence of Cudoniella acicularis.</title>
        <authorList>
            <person name="Buettner E."/>
            <person name="Kellner H."/>
        </authorList>
    </citation>
    <scope>NUCLEOTIDE SEQUENCE [LARGE SCALE GENOMIC DNA]</scope>
    <source>
        <strain evidence="5 6">DSM 108380</strain>
    </source>
</reference>
<dbReference type="InterPro" id="IPR050529">
    <property type="entry name" value="CYP450_sterol_14alpha_dmase"/>
</dbReference>
<dbReference type="GO" id="GO:0005506">
    <property type="term" value="F:iron ion binding"/>
    <property type="evidence" value="ECO:0007669"/>
    <property type="project" value="InterPro"/>
</dbReference>
<keyword evidence="3" id="KW-0479">Metal-binding</keyword>
<dbReference type="OrthoDB" id="3366823at2759"/>
<dbReference type="Gene3D" id="1.10.630.10">
    <property type="entry name" value="Cytochrome P450"/>
    <property type="match status" value="1"/>
</dbReference>
<name>A0A8H4RYL2_9HELO</name>
<keyword evidence="6" id="KW-1185">Reference proteome</keyword>
<evidence type="ECO:0000256" key="4">
    <source>
        <dbReference type="ARBA" id="ARBA00023004"/>
    </source>
</evidence>
<comment type="caution">
    <text evidence="5">The sequence shown here is derived from an EMBL/GenBank/DDBJ whole genome shotgun (WGS) entry which is preliminary data.</text>
</comment>
<dbReference type="Pfam" id="PF00067">
    <property type="entry name" value="p450"/>
    <property type="match status" value="1"/>
</dbReference>
<evidence type="ECO:0000256" key="3">
    <source>
        <dbReference type="ARBA" id="ARBA00022723"/>
    </source>
</evidence>
<dbReference type="InterPro" id="IPR036396">
    <property type="entry name" value="Cyt_P450_sf"/>
</dbReference>
<dbReference type="EMBL" id="JAAMPI010000021">
    <property type="protein sequence ID" value="KAF4637495.1"/>
    <property type="molecule type" value="Genomic_DNA"/>
</dbReference>
<dbReference type="AlphaFoldDB" id="A0A8H4RYL2"/>
<sequence>MPKKGKEREFNGEGTGPYEAQKRIYISHRVEQDRNLGNWNNNMIQESKISENSGQLASSISSDDLPLLLSVVLTARWALREPNPFALTIFMSKIYVVQGAENIIQFWKKSQQLADTASQIFCLKYLFGMPEKALQMYLADDSGFHDKPNYGSKVHPSNRVDYQTHSSMHKFMGGPRLSDFYNRWRYLFARRLENIEVTDEWIEMPDLMTFFDSEFASPLIEATCGPLLEQINPSLMRDLITYGRAVPYLSKGLPRWLVPKAYAIRDKLLANIKEWHSIARQSFDAACVDQHGDSDPYWGSEFIRSRQALFESFHGFDGDAAAASDLGLVWALTVNIVPTSMWVTLDINRDKELSAKIRHELDTSGCFDNLSTIDLTKLLTLPRLQGVYAETLRLRFQAIIARRTNSEGMELNNWRLPRDSVILVATNPAHMDPNVWNTGEDNQYPVDKFWAERFLTYGQYPSDGPISGISVVQASKEKAEEAVIIEAAINNNPEKSAPSFTMSNTAGHWFPYGGGSRICPGRHIAKRAVLSATATITKIFDIEILASDEDMAMDGSGYGFGMQRPIGKIPFRIRKRQ</sequence>
<keyword evidence="2" id="KW-0349">Heme</keyword>
<dbReference type="SUPFAM" id="SSF48264">
    <property type="entry name" value="Cytochrome P450"/>
    <property type="match status" value="1"/>
</dbReference>
<dbReference type="CDD" id="cd11040">
    <property type="entry name" value="CYP7_CYP8-like"/>
    <property type="match status" value="1"/>
</dbReference>
<protein>
    <recommendedName>
        <fullName evidence="7">Cytochrome P450</fullName>
    </recommendedName>
</protein>
<proteinExistence type="inferred from homology"/>
<dbReference type="PANTHER" id="PTHR24304:SF2">
    <property type="entry name" value="24-HYDROXYCHOLESTEROL 7-ALPHA-HYDROXYLASE"/>
    <property type="match status" value="1"/>
</dbReference>
<comment type="similarity">
    <text evidence="1">Belongs to the cytochrome P450 family.</text>
</comment>
<accession>A0A8H4RYL2</accession>
<evidence type="ECO:0000313" key="5">
    <source>
        <dbReference type="EMBL" id="KAF4637495.1"/>
    </source>
</evidence>
<evidence type="ECO:0008006" key="7">
    <source>
        <dbReference type="Google" id="ProtNLM"/>
    </source>
</evidence>
<evidence type="ECO:0000256" key="2">
    <source>
        <dbReference type="ARBA" id="ARBA00022617"/>
    </source>
</evidence>
<organism evidence="5 6">
    <name type="scientific">Cudoniella acicularis</name>
    <dbReference type="NCBI Taxonomy" id="354080"/>
    <lineage>
        <taxon>Eukaryota</taxon>
        <taxon>Fungi</taxon>
        <taxon>Dikarya</taxon>
        <taxon>Ascomycota</taxon>
        <taxon>Pezizomycotina</taxon>
        <taxon>Leotiomycetes</taxon>
        <taxon>Helotiales</taxon>
        <taxon>Tricladiaceae</taxon>
        <taxon>Cudoniella</taxon>
    </lineage>
</organism>
<dbReference type="PANTHER" id="PTHR24304">
    <property type="entry name" value="CYTOCHROME P450 FAMILY 7"/>
    <property type="match status" value="1"/>
</dbReference>
<dbReference type="GO" id="GO:0016705">
    <property type="term" value="F:oxidoreductase activity, acting on paired donors, with incorporation or reduction of molecular oxygen"/>
    <property type="evidence" value="ECO:0007669"/>
    <property type="project" value="InterPro"/>
</dbReference>
<gene>
    <name evidence="5" type="ORF">G7Y89_g600</name>
</gene>
<dbReference type="Proteomes" id="UP000566819">
    <property type="component" value="Unassembled WGS sequence"/>
</dbReference>
<dbReference type="GO" id="GO:0020037">
    <property type="term" value="F:heme binding"/>
    <property type="evidence" value="ECO:0007669"/>
    <property type="project" value="InterPro"/>
</dbReference>
<keyword evidence="4" id="KW-0408">Iron</keyword>
<dbReference type="InterPro" id="IPR001128">
    <property type="entry name" value="Cyt_P450"/>
</dbReference>
<evidence type="ECO:0000313" key="6">
    <source>
        <dbReference type="Proteomes" id="UP000566819"/>
    </source>
</evidence>